<dbReference type="EMBL" id="CP115156">
    <property type="protein sequence ID" value="WBL31440.1"/>
    <property type="molecule type" value="Genomic_DNA"/>
</dbReference>
<keyword evidence="1" id="KW-1133">Transmembrane helix</keyword>
<evidence type="ECO:0000256" key="1">
    <source>
        <dbReference type="SAM" id="Phobius"/>
    </source>
</evidence>
<keyword evidence="1" id="KW-0812">Transmembrane</keyword>
<reference evidence="2" key="1">
    <citation type="submission" date="2022-12" db="EMBL/GenBank/DDBJ databases">
        <title>Genomic Characterization of Candidatus Phytoplasma sacchari in China.</title>
        <authorList>
            <person name="Zhang R.-Y."/>
        </authorList>
    </citation>
    <scope>NUCLEOTIDE SEQUENCE [LARGE SCALE GENOMIC DNA]</scope>
    <source>
        <strain evidence="2">SCWL1</strain>
    </source>
</reference>
<dbReference type="Proteomes" id="UP001210120">
    <property type="component" value="Chromosome"/>
</dbReference>
<keyword evidence="3" id="KW-1185">Reference proteome</keyword>
<evidence type="ECO:0000313" key="2">
    <source>
        <dbReference type="EMBL" id="WBL31440.1"/>
    </source>
</evidence>
<evidence type="ECO:0000313" key="3">
    <source>
        <dbReference type="Proteomes" id="UP001210120"/>
    </source>
</evidence>
<feature type="transmembrane region" description="Helical" evidence="1">
    <location>
        <begin position="18"/>
        <end position="37"/>
    </location>
</feature>
<protein>
    <submittedName>
        <fullName evidence="2">Uncharacterized protein</fullName>
    </submittedName>
</protein>
<gene>
    <name evidence="2" type="ORF">O7R10_02465</name>
</gene>
<keyword evidence="1" id="KW-0472">Membrane</keyword>
<sequence>MSNLNNFKNKKFIWENKLFILLIFLFSLIFVYVIFYIKKKNDNLIQTKFAPPMNELTEKKSKIQFNSFGGNTLEVNYIDHDVLEREEFDISSKKIKKQVFKNGDYIVYDVQTGMVIENFVAGSQFFLRYNLSDGGVFQLVDFLRNKSYKFDNQITRLDFLAQISKSEQDKSEQERFNSIASNLRSKKPAMEITNKYKPIISEHNSDILKILEEMDKISSKQSSTLDSLK</sequence>
<proteinExistence type="predicted"/>
<name>A0ABY7M140_9MOLU</name>
<accession>A0ABY7M140</accession>
<organism evidence="2 3">
    <name type="scientific">Candidatus Phytoplasma sacchari</name>
    <dbReference type="NCBI Taxonomy" id="2609813"/>
    <lineage>
        <taxon>Bacteria</taxon>
        <taxon>Bacillati</taxon>
        <taxon>Mycoplasmatota</taxon>
        <taxon>Mollicutes</taxon>
        <taxon>Acholeplasmatales</taxon>
        <taxon>Acholeplasmataceae</taxon>
        <taxon>Candidatus Phytoplasma</taxon>
        <taxon>16SrXI (Rice yellow dwarf group)</taxon>
    </lineage>
</organism>